<evidence type="ECO:0000313" key="1">
    <source>
        <dbReference type="EMBL" id="MDR9898290.1"/>
    </source>
</evidence>
<gene>
    <name evidence="1" type="ORF">G7B40_027565</name>
</gene>
<sequence length="113" mass="13184">MMTLQEIINSIKSLPSEERDSLFDLLRQQGIDNPQLEILVNPHEVIHPSNEGTVERGTIDDASADLLNEKQTKSEGFWDMTLRFRERMQQENITFDDVDFTNLRDIYSIFHSN</sequence>
<evidence type="ECO:0000313" key="2">
    <source>
        <dbReference type="Proteomes" id="UP000667802"/>
    </source>
</evidence>
<dbReference type="AlphaFoldDB" id="A0AAP5IFX4"/>
<proteinExistence type="predicted"/>
<name>A0AAP5IFX4_9CYAN</name>
<organism evidence="1 2">
    <name type="scientific">Aetokthonos hydrillicola Thurmond2011</name>
    <dbReference type="NCBI Taxonomy" id="2712845"/>
    <lineage>
        <taxon>Bacteria</taxon>
        <taxon>Bacillati</taxon>
        <taxon>Cyanobacteriota</taxon>
        <taxon>Cyanophyceae</taxon>
        <taxon>Nostocales</taxon>
        <taxon>Hapalosiphonaceae</taxon>
        <taxon>Aetokthonos</taxon>
    </lineage>
</organism>
<protein>
    <submittedName>
        <fullName evidence="1">Uncharacterized protein</fullName>
    </submittedName>
</protein>
<accession>A0AAP5IFX4</accession>
<comment type="caution">
    <text evidence="1">The sequence shown here is derived from an EMBL/GenBank/DDBJ whole genome shotgun (WGS) entry which is preliminary data.</text>
</comment>
<dbReference type="RefSeq" id="WP_208342947.1">
    <property type="nucleotide sequence ID" value="NZ_CAWQFN010000226.1"/>
</dbReference>
<keyword evidence="2" id="KW-1185">Reference proteome</keyword>
<dbReference type="EMBL" id="JAALHA020000017">
    <property type="protein sequence ID" value="MDR9898290.1"/>
    <property type="molecule type" value="Genomic_DNA"/>
</dbReference>
<reference evidence="2" key="1">
    <citation type="journal article" date="2021" name="Science">
        <title>Hunting the eagle killer: A cyanobacterial neurotoxin causes vacuolar myelinopathy.</title>
        <authorList>
            <person name="Breinlinger S."/>
            <person name="Phillips T.J."/>
            <person name="Haram B.N."/>
            <person name="Mares J."/>
            <person name="Martinez Yerena J.A."/>
            <person name="Hrouzek P."/>
            <person name="Sobotka R."/>
            <person name="Henderson W.M."/>
            <person name="Schmieder P."/>
            <person name="Williams S.M."/>
            <person name="Lauderdale J.D."/>
            <person name="Wilde H.D."/>
            <person name="Gerrin W."/>
            <person name="Kust A."/>
            <person name="Washington J.W."/>
            <person name="Wagner C."/>
            <person name="Geier B."/>
            <person name="Liebeke M."/>
            <person name="Enke H."/>
            <person name="Niedermeyer T.H.J."/>
            <person name="Wilde S.B."/>
        </authorList>
    </citation>
    <scope>NUCLEOTIDE SEQUENCE [LARGE SCALE GENOMIC DNA]</scope>
    <source>
        <strain evidence="2">Thurmond2011</strain>
    </source>
</reference>
<dbReference type="Proteomes" id="UP000667802">
    <property type="component" value="Unassembled WGS sequence"/>
</dbReference>